<dbReference type="EMBL" id="CACVBM020001518">
    <property type="protein sequence ID" value="CAA7052962.1"/>
    <property type="molecule type" value="Genomic_DNA"/>
</dbReference>
<comment type="caution">
    <text evidence="1">The sequence shown here is derived from an EMBL/GenBank/DDBJ whole genome shotgun (WGS) entry which is preliminary data.</text>
</comment>
<evidence type="ECO:0000313" key="2">
    <source>
        <dbReference type="Proteomes" id="UP000467841"/>
    </source>
</evidence>
<keyword evidence="2" id="KW-1185">Reference proteome</keyword>
<name>A0A6D2KIW9_9BRAS</name>
<evidence type="ECO:0000313" key="1">
    <source>
        <dbReference type="EMBL" id="CAA7052962.1"/>
    </source>
</evidence>
<proteinExistence type="predicted"/>
<gene>
    <name evidence="1" type="ORF">MERR_LOCUS40197</name>
</gene>
<reference evidence="1" key="1">
    <citation type="submission" date="2020-01" db="EMBL/GenBank/DDBJ databases">
        <authorList>
            <person name="Mishra B."/>
        </authorList>
    </citation>
    <scope>NUCLEOTIDE SEQUENCE [LARGE SCALE GENOMIC DNA]</scope>
</reference>
<dbReference type="Proteomes" id="UP000467841">
    <property type="component" value="Unassembled WGS sequence"/>
</dbReference>
<protein>
    <submittedName>
        <fullName evidence="1">Uncharacterized protein</fullName>
    </submittedName>
</protein>
<accession>A0A6D2KIW9</accession>
<dbReference type="AlphaFoldDB" id="A0A6D2KIW9"/>
<organism evidence="1 2">
    <name type="scientific">Microthlaspi erraticum</name>
    <dbReference type="NCBI Taxonomy" id="1685480"/>
    <lineage>
        <taxon>Eukaryota</taxon>
        <taxon>Viridiplantae</taxon>
        <taxon>Streptophyta</taxon>
        <taxon>Embryophyta</taxon>
        <taxon>Tracheophyta</taxon>
        <taxon>Spermatophyta</taxon>
        <taxon>Magnoliopsida</taxon>
        <taxon>eudicotyledons</taxon>
        <taxon>Gunneridae</taxon>
        <taxon>Pentapetalae</taxon>
        <taxon>rosids</taxon>
        <taxon>malvids</taxon>
        <taxon>Brassicales</taxon>
        <taxon>Brassicaceae</taxon>
        <taxon>Coluteocarpeae</taxon>
        <taxon>Microthlaspi</taxon>
    </lineage>
</organism>
<sequence>MIVIRRNGLARRRLAHCRLAHRRRLAHRLFICGHLAHHHCESYISIVLPCEVGLFHHTVALRLPRVMLVTARRSPSLASRSDVTLRLQLVVGLSQLVFGCELSGTRGDACGSPQLIMIFIAFCSLWRVL</sequence>